<evidence type="ECO:0000313" key="1">
    <source>
        <dbReference type="EMBL" id="NMG22849.1"/>
    </source>
</evidence>
<dbReference type="EMBL" id="QMEB01000330">
    <property type="protein sequence ID" value="NMG22849.1"/>
    <property type="molecule type" value="Genomic_DNA"/>
</dbReference>
<evidence type="ECO:0008006" key="3">
    <source>
        <dbReference type="Google" id="ProtNLM"/>
    </source>
</evidence>
<sequence length="68" mass="7704">MKFQIECNSFKNNQMCLICNQLFQMSEARLIVCSDEGDGFGDICPECIGMGPYWIKSQLQHFSSSLST</sequence>
<evidence type="ECO:0000313" key="2">
    <source>
        <dbReference type="Proteomes" id="UP000718564"/>
    </source>
</evidence>
<name>A0ABX1PEX3_9CYAN</name>
<accession>A0ABX1PEX3</accession>
<protein>
    <recommendedName>
        <fullName evidence="3">Transcription factor zinc-finger domain-containing protein</fullName>
    </recommendedName>
</protein>
<comment type="caution">
    <text evidence="1">The sequence shown here is derived from an EMBL/GenBank/DDBJ whole genome shotgun (WGS) entry which is preliminary data.</text>
</comment>
<organism evidence="1 2">
    <name type="scientific">Brasilonema bromeliae SPC951</name>
    <dbReference type="NCBI Taxonomy" id="385972"/>
    <lineage>
        <taxon>Bacteria</taxon>
        <taxon>Bacillati</taxon>
        <taxon>Cyanobacteriota</taxon>
        <taxon>Cyanophyceae</taxon>
        <taxon>Nostocales</taxon>
        <taxon>Scytonemataceae</taxon>
        <taxon>Brasilonema</taxon>
        <taxon>Bromeliae group (in: Brasilonema)</taxon>
    </lineage>
</organism>
<keyword evidence="2" id="KW-1185">Reference proteome</keyword>
<proteinExistence type="predicted"/>
<dbReference type="Proteomes" id="UP000718564">
    <property type="component" value="Unassembled WGS sequence"/>
</dbReference>
<gene>
    <name evidence="1" type="ORF">DP116_26810</name>
</gene>
<reference evidence="1 2" key="1">
    <citation type="submission" date="2018-06" db="EMBL/GenBank/DDBJ databases">
        <title>Comparative genomics of Brasilonema spp. strains.</title>
        <authorList>
            <person name="Alvarenga D.O."/>
            <person name="Fiore M.F."/>
            <person name="Varani A.M."/>
        </authorList>
    </citation>
    <scope>NUCLEOTIDE SEQUENCE [LARGE SCALE GENOMIC DNA]</scope>
    <source>
        <strain evidence="1 2">SPC951</strain>
    </source>
</reference>